<dbReference type="EMBL" id="VXIS01000044">
    <property type="protein sequence ID" value="KAA8910624.1"/>
    <property type="molecule type" value="Genomic_DNA"/>
</dbReference>
<organism evidence="1 2">
    <name type="scientific">Sphaerosporella brunnea</name>
    <dbReference type="NCBI Taxonomy" id="1250544"/>
    <lineage>
        <taxon>Eukaryota</taxon>
        <taxon>Fungi</taxon>
        <taxon>Dikarya</taxon>
        <taxon>Ascomycota</taxon>
        <taxon>Pezizomycotina</taxon>
        <taxon>Pezizomycetes</taxon>
        <taxon>Pezizales</taxon>
        <taxon>Pyronemataceae</taxon>
        <taxon>Sphaerosporella</taxon>
    </lineage>
</organism>
<proteinExistence type="predicted"/>
<dbReference type="AlphaFoldDB" id="A0A5J5F4B4"/>
<reference evidence="1 2" key="1">
    <citation type="submission" date="2019-09" db="EMBL/GenBank/DDBJ databases">
        <title>Draft genome of the ectomycorrhizal ascomycete Sphaerosporella brunnea.</title>
        <authorList>
            <consortium name="DOE Joint Genome Institute"/>
            <person name="Benucci G.M."/>
            <person name="Marozzi G."/>
            <person name="Antonielli L."/>
            <person name="Sanchez S."/>
            <person name="Marco P."/>
            <person name="Wang X."/>
            <person name="Falini L.B."/>
            <person name="Barry K."/>
            <person name="Haridas S."/>
            <person name="Lipzen A."/>
            <person name="Labutti K."/>
            <person name="Grigoriev I.V."/>
            <person name="Murat C."/>
            <person name="Martin F."/>
            <person name="Albertini E."/>
            <person name="Donnini D."/>
            <person name="Bonito G."/>
        </authorList>
    </citation>
    <scope>NUCLEOTIDE SEQUENCE [LARGE SCALE GENOMIC DNA]</scope>
    <source>
        <strain evidence="1 2">Sb_GMNB300</strain>
    </source>
</reference>
<comment type="caution">
    <text evidence="1">The sequence shown here is derived from an EMBL/GenBank/DDBJ whole genome shotgun (WGS) entry which is preliminary data.</text>
</comment>
<gene>
    <name evidence="1" type="ORF">FN846DRAFT_904873</name>
</gene>
<dbReference type="Proteomes" id="UP000326924">
    <property type="component" value="Unassembled WGS sequence"/>
</dbReference>
<sequence length="288" mass="32111">MSIPAGSYIIRSLNNDYVLHRSTTGHIETCERDEEAMQEVMYQITHIASGEMLSGDPVVKTADDSGTLTAMWQFRRKDVGKDGGEYYNIVNGSGHGINVSGGVSVRKQESANPCQIFELIIPVTAIPCGWHQIQNVATGYILSHTYCTSPPQLISQALPPQFPSNYGESWGTQWAFIHANELVGKLEYRKRKYFVKNRLTSGHLQIKRTGTVACIKNRSAAGLCELDLDHDQNWQIKMNHPRTRRLLEQHIQTTAAGGSVAVAKSKQADPRRSWNFVPMRNVDAAVTQ</sequence>
<protein>
    <submittedName>
        <fullName evidence="1">Uncharacterized protein</fullName>
    </submittedName>
</protein>
<name>A0A5J5F4B4_9PEZI</name>
<dbReference type="InParanoid" id="A0A5J5F4B4"/>
<evidence type="ECO:0000313" key="1">
    <source>
        <dbReference type="EMBL" id="KAA8910624.1"/>
    </source>
</evidence>
<accession>A0A5J5F4B4</accession>
<keyword evidence="2" id="KW-1185">Reference proteome</keyword>
<evidence type="ECO:0000313" key="2">
    <source>
        <dbReference type="Proteomes" id="UP000326924"/>
    </source>
</evidence>